<proteinExistence type="predicted"/>
<dbReference type="Proteomes" id="UP000827872">
    <property type="component" value="Linkage Group LG11"/>
</dbReference>
<gene>
    <name evidence="1" type="ORF">K3G42_022398</name>
</gene>
<protein>
    <submittedName>
        <fullName evidence="1">Uncharacterized protein</fullName>
    </submittedName>
</protein>
<organism evidence="1 2">
    <name type="scientific">Sphaerodactylus townsendi</name>
    <dbReference type="NCBI Taxonomy" id="933632"/>
    <lineage>
        <taxon>Eukaryota</taxon>
        <taxon>Metazoa</taxon>
        <taxon>Chordata</taxon>
        <taxon>Craniata</taxon>
        <taxon>Vertebrata</taxon>
        <taxon>Euteleostomi</taxon>
        <taxon>Lepidosauria</taxon>
        <taxon>Squamata</taxon>
        <taxon>Bifurcata</taxon>
        <taxon>Gekkota</taxon>
        <taxon>Sphaerodactylidae</taxon>
        <taxon>Sphaerodactylus</taxon>
    </lineage>
</organism>
<evidence type="ECO:0000313" key="2">
    <source>
        <dbReference type="Proteomes" id="UP000827872"/>
    </source>
</evidence>
<accession>A0ACB8FWM0</accession>
<dbReference type="EMBL" id="CM037624">
    <property type="protein sequence ID" value="KAH8011397.1"/>
    <property type="molecule type" value="Genomic_DNA"/>
</dbReference>
<name>A0ACB8FWM0_9SAUR</name>
<sequence length="521" mass="55457">MSLSNQPPAPLSEYSPLCKAKNTDGFSEAFHCMETQKDFGKTEFEWQRTEGRLNEIGLNVNSGGQLKDGLVKNTGFTDEDKLCFFEGKLDKDLKTAPKDKRELEAQGNNCQAAPGHLESWSLISEPFPPTDGSLGSLKITDFHSGLAESARSAAPPGQREAITDQEKVAGKKAADETKRPPAPSVPSLSAHNSGQYAKEPEINVWNPNFNPFSPSSLGSTETAAKKEGTAGYSIIGVVNDGYVDDGYASSLAAPKLGPPVPTVELAQDDFKSSYFNSTHEVEGDRFMAEVEEKLGSVDEEGSFLNRGAHQRKAMRRAMSECSHLSVPPALNLADKYPEPVARDDELITGLALPGGSLSPSTSPMTRKPSAPMKRAATVSEEQTSARSPGFAQNAAEPPSLMKEHQSLPMEEPSARERDGGGGSGTARREPASPGLCPRKLEQIPEIGGHGKGGKEEEEEAAAKRETATSHAANKASPRSAGAGEMETGRAAVLEIKEIEVSRVLSAPSSQQGDGPRDGQST</sequence>
<comment type="caution">
    <text evidence="1">The sequence shown here is derived from an EMBL/GenBank/DDBJ whole genome shotgun (WGS) entry which is preliminary data.</text>
</comment>
<keyword evidence="2" id="KW-1185">Reference proteome</keyword>
<reference evidence="1" key="1">
    <citation type="submission" date="2021-08" db="EMBL/GenBank/DDBJ databases">
        <title>The first chromosome-level gecko genome reveals the dynamic sex chromosomes of Neotropical dwarf geckos (Sphaerodactylidae: Sphaerodactylus).</title>
        <authorList>
            <person name="Pinto B.J."/>
            <person name="Keating S.E."/>
            <person name="Gamble T."/>
        </authorList>
    </citation>
    <scope>NUCLEOTIDE SEQUENCE</scope>
    <source>
        <strain evidence="1">TG3544</strain>
    </source>
</reference>
<evidence type="ECO:0000313" key="1">
    <source>
        <dbReference type="EMBL" id="KAH8011397.1"/>
    </source>
</evidence>